<reference evidence="3 4" key="1">
    <citation type="journal article" date="2024" name="G3 (Bethesda)">
        <title>Genome assembly of Hibiscus sabdariffa L. provides insights into metabolisms of medicinal natural products.</title>
        <authorList>
            <person name="Kim T."/>
        </authorList>
    </citation>
    <scope>NUCLEOTIDE SEQUENCE [LARGE SCALE GENOMIC DNA]</scope>
    <source>
        <strain evidence="3">TK-2024</strain>
        <tissue evidence="3">Old leaves</tissue>
    </source>
</reference>
<accession>A0ABR2DFS1</accession>
<keyword evidence="2" id="KW-0472">Membrane</keyword>
<proteinExistence type="predicted"/>
<keyword evidence="2" id="KW-0812">Transmembrane</keyword>
<name>A0ABR2DFS1_9ROSI</name>
<dbReference type="Proteomes" id="UP001472677">
    <property type="component" value="Unassembled WGS sequence"/>
</dbReference>
<evidence type="ECO:0000256" key="1">
    <source>
        <dbReference type="SAM" id="MobiDB-lite"/>
    </source>
</evidence>
<organism evidence="3 4">
    <name type="scientific">Hibiscus sabdariffa</name>
    <name type="common">roselle</name>
    <dbReference type="NCBI Taxonomy" id="183260"/>
    <lineage>
        <taxon>Eukaryota</taxon>
        <taxon>Viridiplantae</taxon>
        <taxon>Streptophyta</taxon>
        <taxon>Embryophyta</taxon>
        <taxon>Tracheophyta</taxon>
        <taxon>Spermatophyta</taxon>
        <taxon>Magnoliopsida</taxon>
        <taxon>eudicotyledons</taxon>
        <taxon>Gunneridae</taxon>
        <taxon>Pentapetalae</taxon>
        <taxon>rosids</taxon>
        <taxon>malvids</taxon>
        <taxon>Malvales</taxon>
        <taxon>Malvaceae</taxon>
        <taxon>Malvoideae</taxon>
        <taxon>Hibiscus</taxon>
    </lineage>
</organism>
<evidence type="ECO:0000313" key="3">
    <source>
        <dbReference type="EMBL" id="KAK8535536.1"/>
    </source>
</evidence>
<feature type="compositionally biased region" description="Low complexity" evidence="1">
    <location>
        <begin position="124"/>
        <end position="134"/>
    </location>
</feature>
<protein>
    <submittedName>
        <fullName evidence="3">Uncharacterized protein</fullName>
    </submittedName>
</protein>
<keyword evidence="4" id="KW-1185">Reference proteome</keyword>
<gene>
    <name evidence="3" type="ORF">V6N12_057052</name>
</gene>
<feature type="compositionally biased region" description="Basic and acidic residues" evidence="1">
    <location>
        <begin position="110"/>
        <end position="121"/>
    </location>
</feature>
<comment type="caution">
    <text evidence="3">The sequence shown here is derived from an EMBL/GenBank/DDBJ whole genome shotgun (WGS) entry which is preliminary data.</text>
</comment>
<feature type="transmembrane region" description="Helical" evidence="2">
    <location>
        <begin position="330"/>
        <end position="350"/>
    </location>
</feature>
<feature type="region of interest" description="Disordered" evidence="1">
    <location>
        <begin position="107"/>
        <end position="143"/>
    </location>
</feature>
<sequence length="355" mass="39314">MSESCHKNYTAVDSDKHSEDIVTWQMRTLPRSLIDRLGTTLGHLIGKKKKVVPQSLNQSRAEGIEERNVAIESQKLEEAGKVAVNGNNGSCKNISGFMDNETLCMLGDGDDSKKEPVRSESIDSSSSSPSTTPSKQLKSQNLNLNGKEILRSTKLLEKARKQVVASQNPIQERIRDDILTMGFVRDEAQIEEEVGDFEVGDGELYGSEGKGVANISPGQKEKEIPNSRAAIRRGHKTPNLATLKEKALASSYQNFLMDLSRKRRKRITVGRCFVVASLAWLVSNVHLVWLSFGWSLDNVGVCLCNLDYMYASNWKSVVLKVFLGLDLDVGIGWLFTLFAVFLELGADSFISQLQA</sequence>
<keyword evidence="2" id="KW-1133">Transmembrane helix</keyword>
<feature type="transmembrane region" description="Helical" evidence="2">
    <location>
        <begin position="269"/>
        <end position="289"/>
    </location>
</feature>
<evidence type="ECO:0000256" key="2">
    <source>
        <dbReference type="SAM" id="Phobius"/>
    </source>
</evidence>
<evidence type="ECO:0000313" key="4">
    <source>
        <dbReference type="Proteomes" id="UP001472677"/>
    </source>
</evidence>
<dbReference type="EMBL" id="JBBPBM010000030">
    <property type="protein sequence ID" value="KAK8535536.1"/>
    <property type="molecule type" value="Genomic_DNA"/>
</dbReference>